<sequence>MLNYLDRMIAEGFGRAALVGALSTGLVGGGAGTVIGSDPRCGVRCVRVDNNRSRGTRCRTRHDRGCRAVDDAGTDNL</sequence>
<accession>A0A0F8XUJ5</accession>
<dbReference type="EMBL" id="LAZR01060809">
    <property type="protein sequence ID" value="KKK64905.1"/>
    <property type="molecule type" value="Genomic_DNA"/>
</dbReference>
<feature type="non-terminal residue" evidence="1">
    <location>
        <position position="77"/>
    </location>
</feature>
<comment type="caution">
    <text evidence="1">The sequence shown here is derived from an EMBL/GenBank/DDBJ whole genome shotgun (WGS) entry which is preliminary data.</text>
</comment>
<proteinExistence type="predicted"/>
<organism evidence="1">
    <name type="scientific">marine sediment metagenome</name>
    <dbReference type="NCBI Taxonomy" id="412755"/>
    <lineage>
        <taxon>unclassified sequences</taxon>
        <taxon>metagenomes</taxon>
        <taxon>ecological metagenomes</taxon>
    </lineage>
</organism>
<dbReference type="AlphaFoldDB" id="A0A0F8XUJ5"/>
<gene>
    <name evidence="1" type="ORF">LCGC14_2979480</name>
</gene>
<evidence type="ECO:0000313" key="1">
    <source>
        <dbReference type="EMBL" id="KKK64905.1"/>
    </source>
</evidence>
<name>A0A0F8XUJ5_9ZZZZ</name>
<reference evidence="1" key="1">
    <citation type="journal article" date="2015" name="Nature">
        <title>Complex archaea that bridge the gap between prokaryotes and eukaryotes.</title>
        <authorList>
            <person name="Spang A."/>
            <person name="Saw J.H."/>
            <person name="Jorgensen S.L."/>
            <person name="Zaremba-Niedzwiedzka K."/>
            <person name="Martijn J."/>
            <person name="Lind A.E."/>
            <person name="van Eijk R."/>
            <person name="Schleper C."/>
            <person name="Guy L."/>
            <person name="Ettema T.J."/>
        </authorList>
    </citation>
    <scope>NUCLEOTIDE SEQUENCE</scope>
</reference>
<protein>
    <submittedName>
        <fullName evidence="1">Uncharacterized protein</fullName>
    </submittedName>
</protein>